<dbReference type="AlphaFoldDB" id="A0A0G0K9D8"/>
<name>A0A0G0K9D8_9BACT</name>
<gene>
    <name evidence="4" type="ORF">US54_C0041G0003</name>
</gene>
<evidence type="ECO:0000259" key="2">
    <source>
        <dbReference type="Pfam" id="PF02308"/>
    </source>
</evidence>
<feature type="transmembrane region" description="Helical" evidence="1">
    <location>
        <begin position="230"/>
        <end position="250"/>
    </location>
</feature>
<feature type="transmembrane region" description="Helical" evidence="1">
    <location>
        <begin position="336"/>
        <end position="356"/>
    </location>
</feature>
<protein>
    <submittedName>
        <fullName evidence="4">Uncharacterized protein</fullName>
    </submittedName>
</protein>
<dbReference type="Pfam" id="PF02308">
    <property type="entry name" value="MgtC"/>
    <property type="match status" value="1"/>
</dbReference>
<feature type="transmembrane region" description="Helical" evidence="1">
    <location>
        <begin position="290"/>
        <end position="315"/>
    </location>
</feature>
<dbReference type="InterPro" id="IPR049177">
    <property type="entry name" value="MgtC_SapB_SrpB_YhiD_N"/>
</dbReference>
<keyword evidence="1" id="KW-0472">Membrane</keyword>
<feature type="transmembrane region" description="Helical" evidence="1">
    <location>
        <begin position="104"/>
        <end position="131"/>
    </location>
</feature>
<dbReference type="Proteomes" id="UP000034471">
    <property type="component" value="Unassembled WGS sequence"/>
</dbReference>
<keyword evidence="1" id="KW-0812">Transmembrane</keyword>
<evidence type="ECO:0000313" key="4">
    <source>
        <dbReference type="EMBL" id="KKQ37196.1"/>
    </source>
</evidence>
<dbReference type="InterPro" id="IPR025105">
    <property type="entry name" value="DUF4010"/>
</dbReference>
<feature type="transmembrane region" description="Helical" evidence="1">
    <location>
        <begin position="151"/>
        <end position="172"/>
    </location>
</feature>
<proteinExistence type="predicted"/>
<organism evidence="4 5">
    <name type="scientific">Candidatus Roizmanbacteria bacterium GW2011_GWA2_37_7</name>
    <dbReference type="NCBI Taxonomy" id="1618481"/>
    <lineage>
        <taxon>Bacteria</taxon>
        <taxon>Candidatus Roizmaniibacteriota</taxon>
    </lineage>
</organism>
<evidence type="ECO:0000256" key="1">
    <source>
        <dbReference type="SAM" id="Phobius"/>
    </source>
</evidence>
<evidence type="ECO:0000313" key="5">
    <source>
        <dbReference type="Proteomes" id="UP000034471"/>
    </source>
</evidence>
<feature type="domain" description="DUF4010" evidence="3">
    <location>
        <begin position="209"/>
        <end position="416"/>
    </location>
</feature>
<feature type="transmembrane region" description="Helical" evidence="1">
    <location>
        <begin position="362"/>
        <end position="382"/>
    </location>
</feature>
<feature type="transmembrane region" description="Helical" evidence="1">
    <location>
        <begin position="203"/>
        <end position="224"/>
    </location>
</feature>
<sequence>MELNAAFKLMIAIAVGAAIGLEREIHQKNDHHKNRSGALIGMRTFALTTLLGSIAGLLNTQQFVLSSIISATFLLLITINYAISSYISRDTGITTELAAAISYVVGFLIAIDFLPMPIVLSIAVVLMLILAYKDQVKNVVEELHVRELKALLSYAIIAVVILPFLPNIPITLDHIPYINELFRSYGTDLKMWRTLELINPFKTWLIVAIITGVDLVGYILSKMFGKGRGLIISSLIGGFVSSTATTQSLAIQSKKNADLNSLLTAAFMATCASYFSLLLVIMPLNPLFTFTLLPTIVILFISFGIASVMFLPLDLKESGAEINHPQNKAIFSIKPALIFTVLFILIKITSSVALMAFGNRGFLFTAAFAGLTGVDAITINIADFSKSVINLKTAVFAFIIVNAVNLLAKTFYIIVQGKREFAMKYGIMVAIIILLSFAGLMFL</sequence>
<feature type="transmembrane region" description="Helical" evidence="1">
    <location>
        <begin position="262"/>
        <end position="284"/>
    </location>
</feature>
<accession>A0A0G0K9D8</accession>
<comment type="caution">
    <text evidence="4">The sequence shown here is derived from an EMBL/GenBank/DDBJ whole genome shotgun (WGS) entry which is preliminary data.</text>
</comment>
<evidence type="ECO:0000259" key="3">
    <source>
        <dbReference type="Pfam" id="PF13194"/>
    </source>
</evidence>
<dbReference type="PANTHER" id="PTHR39084:SF1">
    <property type="entry name" value="DUF4010 DOMAIN-CONTAINING PROTEIN"/>
    <property type="match status" value="1"/>
</dbReference>
<reference evidence="4 5" key="1">
    <citation type="journal article" date="2015" name="Nature">
        <title>rRNA introns, odd ribosomes, and small enigmatic genomes across a large radiation of phyla.</title>
        <authorList>
            <person name="Brown C.T."/>
            <person name="Hug L.A."/>
            <person name="Thomas B.C."/>
            <person name="Sharon I."/>
            <person name="Castelle C.J."/>
            <person name="Singh A."/>
            <person name="Wilkins M.J."/>
            <person name="Williams K.H."/>
            <person name="Banfield J.F."/>
        </authorList>
    </citation>
    <scope>NUCLEOTIDE SEQUENCE [LARGE SCALE GENOMIC DNA]</scope>
</reference>
<dbReference type="Pfam" id="PF13194">
    <property type="entry name" value="DUF4010"/>
    <property type="match status" value="1"/>
</dbReference>
<feature type="transmembrane region" description="Helical" evidence="1">
    <location>
        <begin position="421"/>
        <end position="442"/>
    </location>
</feature>
<feature type="transmembrane region" description="Helical" evidence="1">
    <location>
        <begin position="37"/>
        <end position="57"/>
    </location>
</feature>
<dbReference type="EMBL" id="LBTJ01000041">
    <property type="protein sequence ID" value="KKQ37196.1"/>
    <property type="molecule type" value="Genomic_DNA"/>
</dbReference>
<feature type="transmembrane region" description="Helical" evidence="1">
    <location>
        <begin position="63"/>
        <end position="83"/>
    </location>
</feature>
<feature type="transmembrane region" description="Helical" evidence="1">
    <location>
        <begin position="394"/>
        <end position="415"/>
    </location>
</feature>
<dbReference type="PANTHER" id="PTHR39084">
    <property type="entry name" value="MEMBRANE PROTEIN-RELATED"/>
    <property type="match status" value="1"/>
</dbReference>
<dbReference type="STRING" id="1618481.US54_C0041G0003"/>
<feature type="domain" description="MgtC/SapB/SrpB/YhiD N-terminal" evidence="2">
    <location>
        <begin position="9"/>
        <end position="131"/>
    </location>
</feature>
<keyword evidence="1" id="KW-1133">Transmembrane helix</keyword>